<dbReference type="AlphaFoldDB" id="A0A9Q1JGY7"/>
<proteinExistence type="predicted"/>
<evidence type="ECO:0000313" key="3">
    <source>
        <dbReference type="Proteomes" id="UP001153076"/>
    </source>
</evidence>
<feature type="region of interest" description="Disordered" evidence="1">
    <location>
        <begin position="20"/>
        <end position="53"/>
    </location>
</feature>
<dbReference type="Proteomes" id="UP001153076">
    <property type="component" value="Unassembled WGS sequence"/>
</dbReference>
<dbReference type="EMBL" id="JAKOGI010004569">
    <property type="protein sequence ID" value="KAJ8419706.1"/>
    <property type="molecule type" value="Genomic_DNA"/>
</dbReference>
<evidence type="ECO:0000256" key="1">
    <source>
        <dbReference type="SAM" id="MobiDB-lite"/>
    </source>
</evidence>
<comment type="caution">
    <text evidence="2">The sequence shown here is derived from an EMBL/GenBank/DDBJ whole genome shotgun (WGS) entry which is preliminary data.</text>
</comment>
<keyword evidence="3" id="KW-1185">Reference proteome</keyword>
<reference evidence="2" key="1">
    <citation type="submission" date="2022-04" db="EMBL/GenBank/DDBJ databases">
        <title>Carnegiea gigantea Genome sequencing and assembly v2.</title>
        <authorList>
            <person name="Copetti D."/>
            <person name="Sanderson M.J."/>
            <person name="Burquez A."/>
            <person name="Wojciechowski M.F."/>
        </authorList>
    </citation>
    <scope>NUCLEOTIDE SEQUENCE</scope>
    <source>
        <strain evidence="2">SGP5-SGP5p</strain>
        <tissue evidence="2">Aerial part</tissue>
    </source>
</reference>
<evidence type="ECO:0000313" key="2">
    <source>
        <dbReference type="EMBL" id="KAJ8419706.1"/>
    </source>
</evidence>
<sequence>MSFESWMCVNRRDLLEAQLHQRSSPRGVRGPVNGREESLGSTDPPPPSKKKENDPFFKLHQYRAGGENVRDTFCWPLRESSALWPNPLLEDYHGLYPGFNLGVATQHAHNSNIPEMVQAIFYAMVLNDVVDLGLVSRLSMDCIIWVLQKLDWAPIESSLGDIDYRLRRAQASQLANPHADPAPSGDLVVDSGLSNALLALSDQE</sequence>
<gene>
    <name evidence="2" type="ORF">Cgig2_012093</name>
</gene>
<accession>A0A9Q1JGY7</accession>
<organism evidence="2 3">
    <name type="scientific">Carnegiea gigantea</name>
    <dbReference type="NCBI Taxonomy" id="171969"/>
    <lineage>
        <taxon>Eukaryota</taxon>
        <taxon>Viridiplantae</taxon>
        <taxon>Streptophyta</taxon>
        <taxon>Embryophyta</taxon>
        <taxon>Tracheophyta</taxon>
        <taxon>Spermatophyta</taxon>
        <taxon>Magnoliopsida</taxon>
        <taxon>eudicotyledons</taxon>
        <taxon>Gunneridae</taxon>
        <taxon>Pentapetalae</taxon>
        <taxon>Caryophyllales</taxon>
        <taxon>Cactineae</taxon>
        <taxon>Cactaceae</taxon>
        <taxon>Cactoideae</taxon>
        <taxon>Echinocereeae</taxon>
        <taxon>Carnegiea</taxon>
    </lineage>
</organism>
<protein>
    <submittedName>
        <fullName evidence="2">Uncharacterized protein</fullName>
    </submittedName>
</protein>
<name>A0A9Q1JGY7_9CARY</name>